<evidence type="ECO:0000313" key="5">
    <source>
        <dbReference type="Proteomes" id="UP000094969"/>
    </source>
</evidence>
<accession>A0A1D7UBY4</accession>
<dbReference type="GO" id="GO:0015888">
    <property type="term" value="P:thiamine transport"/>
    <property type="evidence" value="ECO:0007669"/>
    <property type="project" value="TreeGrafter"/>
</dbReference>
<reference evidence="4 5" key="1">
    <citation type="journal article" date="2015" name="Antonie Van Leeuwenhoek">
        <title>Bosea vaviloviae sp. nov., a new species of slow-growing rhizobia isolated from nodules of the relict species Vavilovia formosa (Stev.) Fed.</title>
        <authorList>
            <person name="Safronova V.I."/>
            <person name="Kuznetsova I.G."/>
            <person name="Sazanova A.L."/>
            <person name="Kimeklis A.K."/>
            <person name="Belimov A.A."/>
            <person name="Andronov E.E."/>
            <person name="Pinaev A.G."/>
            <person name="Chizhevskaya E.P."/>
            <person name="Pukhaev A.R."/>
            <person name="Popov K.P."/>
            <person name="Willems A."/>
            <person name="Tikhonovich I.A."/>
        </authorList>
    </citation>
    <scope>NUCLEOTIDE SEQUENCE [LARGE SCALE GENOMIC DNA]</scope>
    <source>
        <strain evidence="4 5">Vaf18</strain>
        <plasmid evidence="4">unnamed1</plasmid>
    </source>
</reference>
<sequence length="356" mass="37438">MTSTKTRRGVLHGLATATALALLAALPVTQSARAADAALIAAAEKEGQIVVYGDPFTVPLLLKAFSAKYPKIKVTSATGDGWQIYNRFVAENAANRPLMDVMYQAEDTVITAKTSGYLANFTSSEAGSLTKLGLPAGGGYVRGNGNLIMFAYNHEAMAKKPLPKDWTDYINPPAEWEGLGAMSNPGSSSATFATVAALYQTFGAEKGGAILKGFRSAKGELNPSMGVMATKLQTGERPLDFFNITTAVSGIIAKGAPVTMAVPASGGVAQFNAIGISAKAPNPNAARLLADFALTAEMQTVFSEAGVYPVRTGVASPKGLPVLTEVKLMDLDLEKALKDRETILNWWATSTGFSYR</sequence>
<dbReference type="InterPro" id="IPR006059">
    <property type="entry name" value="SBP"/>
</dbReference>
<dbReference type="GO" id="GO:0030975">
    <property type="term" value="F:thiamine binding"/>
    <property type="evidence" value="ECO:0007669"/>
    <property type="project" value="TreeGrafter"/>
</dbReference>
<evidence type="ECO:0000256" key="3">
    <source>
        <dbReference type="SAM" id="SignalP"/>
    </source>
</evidence>
<name>A0A1D7UBY4_9HYPH</name>
<dbReference type="GO" id="GO:0030288">
    <property type="term" value="C:outer membrane-bounded periplasmic space"/>
    <property type="evidence" value="ECO:0007669"/>
    <property type="project" value="TreeGrafter"/>
</dbReference>
<keyword evidence="1 3" id="KW-0732">Signal</keyword>
<gene>
    <name evidence="4" type="ORF">BHK69_29620</name>
</gene>
<dbReference type="EMBL" id="CP017148">
    <property type="protein sequence ID" value="AOO84893.1"/>
    <property type="molecule type" value="Genomic_DNA"/>
</dbReference>
<evidence type="ECO:0000313" key="4">
    <source>
        <dbReference type="EMBL" id="AOO84893.1"/>
    </source>
</evidence>
<dbReference type="SUPFAM" id="SSF53850">
    <property type="entry name" value="Periplasmic binding protein-like II"/>
    <property type="match status" value="1"/>
</dbReference>
<feature type="chain" id="PRO_5009100182" evidence="3">
    <location>
        <begin position="35"/>
        <end position="356"/>
    </location>
</feature>
<dbReference type="InterPro" id="IPR006311">
    <property type="entry name" value="TAT_signal"/>
</dbReference>
<dbReference type="Pfam" id="PF13416">
    <property type="entry name" value="SBP_bac_8"/>
    <property type="match status" value="1"/>
</dbReference>
<dbReference type="KEGG" id="bvv:BHK69_29620"/>
<geneLocation type="plasmid" evidence="4 5">
    <name>unnamed1</name>
</geneLocation>
<dbReference type="PROSITE" id="PS51318">
    <property type="entry name" value="TAT"/>
    <property type="match status" value="1"/>
</dbReference>
<keyword evidence="2" id="KW-0574">Periplasm</keyword>
<evidence type="ECO:0000256" key="1">
    <source>
        <dbReference type="ARBA" id="ARBA00022729"/>
    </source>
</evidence>
<dbReference type="Proteomes" id="UP000094969">
    <property type="component" value="Plasmid unnamed1"/>
</dbReference>
<dbReference type="GO" id="GO:0030976">
    <property type="term" value="F:thiamine pyrophosphate binding"/>
    <property type="evidence" value="ECO:0007669"/>
    <property type="project" value="TreeGrafter"/>
</dbReference>
<dbReference type="PANTHER" id="PTHR30006">
    <property type="entry name" value="THIAMINE-BINDING PERIPLASMIC PROTEIN-RELATED"/>
    <property type="match status" value="1"/>
</dbReference>
<feature type="signal peptide" evidence="3">
    <location>
        <begin position="1"/>
        <end position="34"/>
    </location>
</feature>
<dbReference type="PANTHER" id="PTHR30006:SF2">
    <property type="entry name" value="ABC TRANSPORTER SUBSTRATE-BINDING PROTEIN"/>
    <property type="match status" value="1"/>
</dbReference>
<keyword evidence="4" id="KW-0614">Plasmid</keyword>
<dbReference type="OrthoDB" id="9766989at2"/>
<dbReference type="AlphaFoldDB" id="A0A1D7UBY4"/>
<evidence type="ECO:0000256" key="2">
    <source>
        <dbReference type="ARBA" id="ARBA00022764"/>
    </source>
</evidence>
<protein>
    <submittedName>
        <fullName evidence="4">Transcriptional initiation protein Tat</fullName>
    </submittedName>
</protein>
<organism evidence="4 5">
    <name type="scientific">Bosea vaviloviae</name>
    <dbReference type="NCBI Taxonomy" id="1526658"/>
    <lineage>
        <taxon>Bacteria</taxon>
        <taxon>Pseudomonadati</taxon>
        <taxon>Pseudomonadota</taxon>
        <taxon>Alphaproteobacteria</taxon>
        <taxon>Hyphomicrobiales</taxon>
        <taxon>Boseaceae</taxon>
        <taxon>Bosea</taxon>
    </lineage>
</organism>
<dbReference type="Gene3D" id="3.40.190.10">
    <property type="entry name" value="Periplasmic binding protein-like II"/>
    <property type="match status" value="2"/>
</dbReference>
<proteinExistence type="predicted"/>
<keyword evidence="5" id="KW-1185">Reference proteome</keyword>